<evidence type="ECO:0000313" key="1">
    <source>
        <dbReference type="EMBL" id="KAH6933697.1"/>
    </source>
</evidence>
<sequence>MDRPSRGLSINAPDSTVKVPKMSRKDWDRRSRSEYAGTLRTTNTISGYVVAEAENEQMQQGACTYGHGNFQRRIFCYGIVALVVLQCHNQVFAFISPPVDHWCKPVKRFANMSVPLWKNIAIPVDDDGHYSKCFVYVSPGRVNDTAIEGCNSWDYAEGEIESSVRSFWNIVCHRTWLLTLAEAVYRSGALFIPLAGYVADMSGRKPVITAAVLSLVFSTIASCFTESFTIYLVTRFIDSACASTVHMLTVIVLFEVIPLEFRTYYIGFCCSVGVLVADLFLLSLKAFYESIGWFFGQIIAVSPTVFLLTAQLVIYESPIWLMTMGRVKKAETIMLNVASINGVRRADAEKALKTMKSDTSRSDASLTPAITPWAIVMPGAIRARAFSVFFSNFTIMFAFFIISRSSPLQGDLSFVHVVSVLVMAPSYVAMYFALNSWGRLKLLMVLLAFVGGMSTICGISIYARPVEVSYVLAIVAKASVSVLIPTNYLYIIELFPTVLRSAVLCGAYTCGRVGAVLAACLTHLKYVGREDLIFALAAMAAFANVAVVMKMPETSVGIRATDEVKKHKDVLDIMQQSLSPLRPKRRRARGKAGANANDP</sequence>
<reference evidence="1" key="1">
    <citation type="submission" date="2020-05" db="EMBL/GenBank/DDBJ databases">
        <title>Large-scale comparative analyses of tick genomes elucidate their genetic diversity and vector capacities.</title>
        <authorList>
            <person name="Jia N."/>
            <person name="Wang J."/>
            <person name="Shi W."/>
            <person name="Du L."/>
            <person name="Sun Y."/>
            <person name="Zhan W."/>
            <person name="Jiang J."/>
            <person name="Wang Q."/>
            <person name="Zhang B."/>
            <person name="Ji P."/>
            <person name="Sakyi L.B."/>
            <person name="Cui X."/>
            <person name="Yuan T."/>
            <person name="Jiang B."/>
            <person name="Yang W."/>
            <person name="Lam T.T.-Y."/>
            <person name="Chang Q."/>
            <person name="Ding S."/>
            <person name="Wang X."/>
            <person name="Zhu J."/>
            <person name="Ruan X."/>
            <person name="Zhao L."/>
            <person name="Wei J."/>
            <person name="Que T."/>
            <person name="Du C."/>
            <person name="Cheng J."/>
            <person name="Dai P."/>
            <person name="Han X."/>
            <person name="Huang E."/>
            <person name="Gao Y."/>
            <person name="Liu J."/>
            <person name="Shao H."/>
            <person name="Ye R."/>
            <person name="Li L."/>
            <person name="Wei W."/>
            <person name="Wang X."/>
            <person name="Wang C."/>
            <person name="Yang T."/>
            <person name="Huo Q."/>
            <person name="Li W."/>
            <person name="Guo W."/>
            <person name="Chen H."/>
            <person name="Zhou L."/>
            <person name="Ni X."/>
            <person name="Tian J."/>
            <person name="Zhou Y."/>
            <person name="Sheng Y."/>
            <person name="Liu T."/>
            <person name="Pan Y."/>
            <person name="Xia L."/>
            <person name="Li J."/>
            <person name="Zhao F."/>
            <person name="Cao W."/>
        </authorList>
    </citation>
    <scope>NUCLEOTIDE SEQUENCE</scope>
    <source>
        <strain evidence="1">Hyas-2018</strain>
    </source>
</reference>
<dbReference type="EMBL" id="CM023484">
    <property type="protein sequence ID" value="KAH6933697.1"/>
    <property type="molecule type" value="Genomic_DNA"/>
</dbReference>
<evidence type="ECO:0000313" key="2">
    <source>
        <dbReference type="Proteomes" id="UP000821845"/>
    </source>
</evidence>
<dbReference type="Proteomes" id="UP000821845">
    <property type="component" value="Chromosome 4"/>
</dbReference>
<organism evidence="1 2">
    <name type="scientific">Hyalomma asiaticum</name>
    <name type="common">Tick</name>
    <dbReference type="NCBI Taxonomy" id="266040"/>
    <lineage>
        <taxon>Eukaryota</taxon>
        <taxon>Metazoa</taxon>
        <taxon>Ecdysozoa</taxon>
        <taxon>Arthropoda</taxon>
        <taxon>Chelicerata</taxon>
        <taxon>Arachnida</taxon>
        <taxon>Acari</taxon>
        <taxon>Parasitiformes</taxon>
        <taxon>Ixodida</taxon>
        <taxon>Ixodoidea</taxon>
        <taxon>Ixodidae</taxon>
        <taxon>Hyalomminae</taxon>
        <taxon>Hyalomma</taxon>
    </lineage>
</organism>
<protein>
    <submittedName>
        <fullName evidence="1">Uncharacterized protein</fullName>
    </submittedName>
</protein>
<comment type="caution">
    <text evidence="1">The sequence shown here is derived from an EMBL/GenBank/DDBJ whole genome shotgun (WGS) entry which is preliminary data.</text>
</comment>
<keyword evidence="2" id="KW-1185">Reference proteome</keyword>
<proteinExistence type="predicted"/>
<gene>
    <name evidence="1" type="ORF">HPB50_017663</name>
</gene>
<name>A0ACB7SKP3_HYAAI</name>
<accession>A0ACB7SKP3</accession>